<evidence type="ECO:0000256" key="2">
    <source>
        <dbReference type="ARBA" id="ARBA00002695"/>
    </source>
</evidence>
<dbReference type="GO" id="GO:0003861">
    <property type="term" value="F:3-isopropylmalate dehydratase activity"/>
    <property type="evidence" value="ECO:0007669"/>
    <property type="project" value="UniProtKB-EC"/>
</dbReference>
<dbReference type="InterPro" id="IPR015928">
    <property type="entry name" value="Aconitase/3IPM_dehydase_swvl"/>
</dbReference>
<comment type="function">
    <text evidence="2">Catalyzes the isomerization between 2-isopropylmalate and 3-isopropylmalate, via the formation of 2-isopropylmaleate.</text>
</comment>
<dbReference type="Proteomes" id="UP000477951">
    <property type="component" value="Unassembled WGS sequence"/>
</dbReference>
<evidence type="ECO:0000256" key="9">
    <source>
        <dbReference type="ARBA" id="ARBA00023239"/>
    </source>
</evidence>
<dbReference type="EC" id="4.2.1.33" evidence="6"/>
<protein>
    <recommendedName>
        <fullName evidence="6">3-isopropylmalate dehydratase</fullName>
        <ecNumber evidence="6">4.2.1.33</ecNumber>
    </recommendedName>
</protein>
<keyword evidence="8" id="KW-0028">Amino-acid biosynthesis</keyword>
<dbReference type="EMBL" id="WPHR01000026">
    <property type="protein sequence ID" value="MUZ75265.1"/>
    <property type="molecule type" value="Genomic_DNA"/>
</dbReference>
<dbReference type="Pfam" id="PF00694">
    <property type="entry name" value="Aconitase_C"/>
    <property type="match status" value="1"/>
</dbReference>
<dbReference type="AlphaFoldDB" id="A0A6L6VKF7"/>
<dbReference type="InterPro" id="IPR033940">
    <property type="entry name" value="IPMI_Swivel"/>
</dbReference>
<keyword evidence="7" id="KW-0432">Leucine biosynthesis</keyword>
<keyword evidence="9 12" id="KW-0456">Lyase</keyword>
<dbReference type="GO" id="GO:0009316">
    <property type="term" value="C:3-isopropylmalate dehydratase complex"/>
    <property type="evidence" value="ECO:0007669"/>
    <property type="project" value="InterPro"/>
</dbReference>
<feature type="domain" description="Aconitase A/isopropylmalate dehydratase small subunit swivel" evidence="11">
    <location>
        <begin position="12"/>
        <end position="124"/>
    </location>
</feature>
<dbReference type="GO" id="GO:0009098">
    <property type="term" value="P:L-leucine biosynthetic process"/>
    <property type="evidence" value="ECO:0007669"/>
    <property type="project" value="UniProtKB-UniPathway"/>
</dbReference>
<dbReference type="PANTHER" id="PTHR43345:SF5">
    <property type="entry name" value="3-ISOPROPYLMALATE DEHYDRATASE SMALL SUBUNIT"/>
    <property type="match status" value="1"/>
</dbReference>
<evidence type="ECO:0000256" key="10">
    <source>
        <dbReference type="ARBA" id="ARBA00023304"/>
    </source>
</evidence>
<dbReference type="NCBIfam" id="TIGR00171">
    <property type="entry name" value="leuD"/>
    <property type="match status" value="1"/>
</dbReference>
<dbReference type="InterPro" id="IPR000573">
    <property type="entry name" value="AconitaseA/IPMdHydase_ssu_swvl"/>
</dbReference>
<dbReference type="UniPathway" id="UPA00048">
    <property type="reaction ID" value="UER00071"/>
</dbReference>
<name>A0A6L6VKF7_AGRVI</name>
<dbReference type="Gene3D" id="3.20.19.10">
    <property type="entry name" value="Aconitase, domain 4"/>
    <property type="match status" value="1"/>
</dbReference>
<gene>
    <name evidence="12" type="primary">leuD</name>
    <name evidence="12" type="ORF">GOZ90_21480</name>
</gene>
<comment type="pathway">
    <text evidence="3">Amino-acid biosynthesis; L-leucine biosynthesis; L-leucine from 3-methyl-2-oxobutanoate: step 2/4.</text>
</comment>
<dbReference type="NCBIfam" id="NF002458">
    <property type="entry name" value="PRK01641.1"/>
    <property type="match status" value="1"/>
</dbReference>
<evidence type="ECO:0000256" key="8">
    <source>
        <dbReference type="ARBA" id="ARBA00022605"/>
    </source>
</evidence>
<comment type="catalytic activity">
    <reaction evidence="1">
        <text>(2R,3S)-3-isopropylmalate = (2S)-2-isopropylmalate</text>
        <dbReference type="Rhea" id="RHEA:32287"/>
        <dbReference type="ChEBI" id="CHEBI:1178"/>
        <dbReference type="ChEBI" id="CHEBI:35121"/>
        <dbReference type="EC" id="4.2.1.33"/>
    </reaction>
</comment>
<dbReference type="RefSeq" id="WP_156616011.1">
    <property type="nucleotide sequence ID" value="NZ_WPHR01000026.1"/>
</dbReference>
<reference evidence="12 13" key="1">
    <citation type="submission" date="2019-12" db="EMBL/GenBank/DDBJ databases">
        <title>Whole-genome sequencing of Allorhizobium vitis.</title>
        <authorList>
            <person name="Gan H.M."/>
            <person name="Szegedi E."/>
            <person name="Burr T."/>
            <person name="Savka M.A."/>
        </authorList>
    </citation>
    <scope>NUCLEOTIDE SEQUENCE [LARGE SCALE GENOMIC DNA]</scope>
    <source>
        <strain evidence="12 13">CG516</strain>
    </source>
</reference>
<comment type="subunit">
    <text evidence="5">Heterodimer of LeuC and LeuD.</text>
</comment>
<evidence type="ECO:0000313" key="13">
    <source>
        <dbReference type="Proteomes" id="UP000477951"/>
    </source>
</evidence>
<evidence type="ECO:0000256" key="5">
    <source>
        <dbReference type="ARBA" id="ARBA00011271"/>
    </source>
</evidence>
<dbReference type="PANTHER" id="PTHR43345">
    <property type="entry name" value="3-ISOPROPYLMALATE DEHYDRATASE SMALL SUBUNIT 2-RELATED-RELATED"/>
    <property type="match status" value="1"/>
</dbReference>
<sequence>MKSQFTAAAVSMPQDNIDTDQISPGTELMRSADDGYARWGDTLFANQRYLSDRTPNPCFILNRPESRHAEILVTGKNFGCGSSREWAVKAIRGFGFRAILAESFAEIFAGNCFRHGVLPIQLPRDDLAKLTEEIDAGGSGARLAIDLEKQVVKSPTGKTFSFVLPEMQRRMLLEEIDEIEFVLKLEPEISAFEHADRERRPWMLPQSH</sequence>
<evidence type="ECO:0000256" key="4">
    <source>
        <dbReference type="ARBA" id="ARBA00009845"/>
    </source>
</evidence>
<accession>A0A6L6VKF7</accession>
<comment type="caution">
    <text evidence="12">The sequence shown here is derived from an EMBL/GenBank/DDBJ whole genome shotgun (WGS) entry which is preliminary data.</text>
</comment>
<dbReference type="InterPro" id="IPR050075">
    <property type="entry name" value="LeuD"/>
</dbReference>
<proteinExistence type="inferred from homology"/>
<evidence type="ECO:0000313" key="12">
    <source>
        <dbReference type="EMBL" id="MUZ75265.1"/>
    </source>
</evidence>
<comment type="similarity">
    <text evidence="4">Belongs to the LeuD family. LeuD type 1 subfamily.</text>
</comment>
<keyword evidence="10" id="KW-0100">Branched-chain amino acid biosynthesis</keyword>
<organism evidence="12 13">
    <name type="scientific">Agrobacterium vitis</name>
    <name type="common">Rhizobium vitis</name>
    <dbReference type="NCBI Taxonomy" id="373"/>
    <lineage>
        <taxon>Bacteria</taxon>
        <taxon>Pseudomonadati</taxon>
        <taxon>Pseudomonadota</taxon>
        <taxon>Alphaproteobacteria</taxon>
        <taxon>Hyphomicrobiales</taxon>
        <taxon>Rhizobiaceae</taxon>
        <taxon>Rhizobium/Agrobacterium group</taxon>
        <taxon>Agrobacterium</taxon>
    </lineage>
</organism>
<dbReference type="CDD" id="cd01577">
    <property type="entry name" value="IPMI_Swivel"/>
    <property type="match status" value="1"/>
</dbReference>
<dbReference type="InterPro" id="IPR004431">
    <property type="entry name" value="3-IsopropMal_deHydase_ssu"/>
</dbReference>
<evidence type="ECO:0000259" key="11">
    <source>
        <dbReference type="Pfam" id="PF00694"/>
    </source>
</evidence>
<evidence type="ECO:0000256" key="7">
    <source>
        <dbReference type="ARBA" id="ARBA00022430"/>
    </source>
</evidence>
<evidence type="ECO:0000256" key="1">
    <source>
        <dbReference type="ARBA" id="ARBA00000491"/>
    </source>
</evidence>
<evidence type="ECO:0000256" key="3">
    <source>
        <dbReference type="ARBA" id="ARBA00004729"/>
    </source>
</evidence>
<dbReference type="SUPFAM" id="SSF52016">
    <property type="entry name" value="LeuD/IlvD-like"/>
    <property type="match status" value="1"/>
</dbReference>
<evidence type="ECO:0000256" key="6">
    <source>
        <dbReference type="ARBA" id="ARBA00011998"/>
    </source>
</evidence>